<accession>A0ABT3PI41</accession>
<gene>
    <name evidence="1" type="ORF">J6I44_01935</name>
</gene>
<protein>
    <submittedName>
        <fullName evidence="1">Uncharacterized protein</fullName>
    </submittedName>
</protein>
<dbReference type="Proteomes" id="UP001207918">
    <property type="component" value="Unassembled WGS sequence"/>
</dbReference>
<reference evidence="1 2" key="1">
    <citation type="submission" date="2021-03" db="EMBL/GenBank/DDBJ databases">
        <title>Aliifodinibius sp. nov., a new bacterium isolated from saline soil.</title>
        <authorList>
            <person name="Galisteo C."/>
            <person name="De La Haba R."/>
            <person name="Sanchez-Porro C."/>
            <person name="Ventosa A."/>
        </authorList>
    </citation>
    <scope>NUCLEOTIDE SEQUENCE [LARGE SCALE GENOMIC DNA]</scope>
    <source>
        <strain evidence="1 2">1BSP15-2V2</strain>
    </source>
</reference>
<sequence>MFLFFRLLSWHNPESFRDQQSWKKSQEEFNSSVLTDFIAADNGLQAAPGQTEILPVGGRPFDTFLERPIN</sequence>
<evidence type="ECO:0000313" key="1">
    <source>
        <dbReference type="EMBL" id="MCW9705592.1"/>
    </source>
</evidence>
<dbReference type="EMBL" id="JAGGJA010000001">
    <property type="protein sequence ID" value="MCW9705592.1"/>
    <property type="molecule type" value="Genomic_DNA"/>
</dbReference>
<comment type="caution">
    <text evidence="1">The sequence shown here is derived from an EMBL/GenBank/DDBJ whole genome shotgun (WGS) entry which is preliminary data.</text>
</comment>
<evidence type="ECO:0000313" key="2">
    <source>
        <dbReference type="Proteomes" id="UP001207918"/>
    </source>
</evidence>
<proteinExistence type="predicted"/>
<name>A0ABT3PI41_9BACT</name>
<dbReference type="RefSeq" id="WP_265764256.1">
    <property type="nucleotide sequence ID" value="NZ_JAGGJA010000001.1"/>
</dbReference>
<keyword evidence="2" id="KW-1185">Reference proteome</keyword>
<organism evidence="1 2">
    <name type="scientific">Fodinibius salsisoli</name>
    <dbReference type="NCBI Taxonomy" id="2820877"/>
    <lineage>
        <taxon>Bacteria</taxon>
        <taxon>Pseudomonadati</taxon>
        <taxon>Balneolota</taxon>
        <taxon>Balneolia</taxon>
        <taxon>Balneolales</taxon>
        <taxon>Balneolaceae</taxon>
        <taxon>Fodinibius</taxon>
    </lineage>
</organism>